<dbReference type="OrthoDB" id="71437at2759"/>
<feature type="repeat" description="WD" evidence="6">
    <location>
        <begin position="284"/>
        <end position="316"/>
    </location>
</feature>
<gene>
    <name evidence="8" type="ORF">C2E21_1186</name>
</gene>
<feature type="repeat" description="WD" evidence="6">
    <location>
        <begin position="30"/>
        <end position="71"/>
    </location>
</feature>
<reference evidence="8 9" key="1">
    <citation type="journal article" date="2018" name="Plant J.">
        <title>Genome sequences of Chlorella sorokiniana UTEX 1602 and Micractinium conductrix SAG 241.80: implications to maltose excretion by a green alga.</title>
        <authorList>
            <person name="Arriola M.B."/>
            <person name="Velmurugan N."/>
            <person name="Zhang Y."/>
            <person name="Plunkett M.H."/>
            <person name="Hondzo H."/>
            <person name="Barney B.M."/>
        </authorList>
    </citation>
    <scope>NUCLEOTIDE SEQUENCE [LARGE SCALE GENOMIC DNA]</scope>
    <source>
        <strain evidence="9">UTEX 1602</strain>
    </source>
</reference>
<evidence type="ECO:0000256" key="7">
    <source>
        <dbReference type="SAM" id="MobiDB-lite"/>
    </source>
</evidence>
<dbReference type="PROSITE" id="PS50294">
    <property type="entry name" value="WD_REPEATS_REGION"/>
    <property type="match status" value="3"/>
</dbReference>
<dbReference type="InterPro" id="IPR015943">
    <property type="entry name" value="WD40/YVTN_repeat-like_dom_sf"/>
</dbReference>
<dbReference type="PANTHER" id="PTHR22842:SF3">
    <property type="entry name" value="WD REPEAT DOMAIN-CONTAINING PROTEIN 83"/>
    <property type="match status" value="1"/>
</dbReference>
<evidence type="ECO:0000256" key="2">
    <source>
        <dbReference type="ARBA" id="ARBA00022490"/>
    </source>
</evidence>
<comment type="similarity">
    <text evidence="5">Belongs to the WD repeat MORG1 family.</text>
</comment>
<dbReference type="SMART" id="SM00320">
    <property type="entry name" value="WD40"/>
    <property type="match status" value="7"/>
</dbReference>
<dbReference type="GO" id="GO:0005737">
    <property type="term" value="C:cytoplasm"/>
    <property type="evidence" value="ECO:0007669"/>
    <property type="project" value="UniProtKB-SubCell"/>
</dbReference>
<name>A0A2P6U1L2_CHLSO</name>
<dbReference type="Gene3D" id="2.130.10.10">
    <property type="entry name" value="YVTN repeat-like/Quinoprotein amine dehydrogenase"/>
    <property type="match status" value="2"/>
</dbReference>
<dbReference type="InterPro" id="IPR001680">
    <property type="entry name" value="WD40_rpt"/>
</dbReference>
<keyword evidence="4" id="KW-0677">Repeat</keyword>
<dbReference type="InterPro" id="IPR051980">
    <property type="entry name" value="WD_repeat_MORG1"/>
</dbReference>
<evidence type="ECO:0000256" key="1">
    <source>
        <dbReference type="ARBA" id="ARBA00004496"/>
    </source>
</evidence>
<accession>A0A2P6U1L2</accession>
<dbReference type="GO" id="GO:0000398">
    <property type="term" value="P:mRNA splicing, via spliceosome"/>
    <property type="evidence" value="ECO:0007669"/>
    <property type="project" value="TreeGrafter"/>
</dbReference>
<proteinExistence type="inferred from homology"/>
<dbReference type="AlphaFoldDB" id="A0A2P6U1L2"/>
<feature type="compositionally biased region" description="Pro residues" evidence="7">
    <location>
        <begin position="1"/>
        <end position="15"/>
    </location>
</feature>
<comment type="caution">
    <text evidence="8">The sequence shown here is derived from an EMBL/GenBank/DDBJ whole genome shotgun (WGS) entry which is preliminary data.</text>
</comment>
<evidence type="ECO:0000313" key="8">
    <source>
        <dbReference type="EMBL" id="PRW60195.1"/>
    </source>
</evidence>
<keyword evidence="9" id="KW-1185">Reference proteome</keyword>
<feature type="repeat" description="WD" evidence="6">
    <location>
        <begin position="242"/>
        <end position="283"/>
    </location>
</feature>
<evidence type="ECO:0000256" key="4">
    <source>
        <dbReference type="ARBA" id="ARBA00022737"/>
    </source>
</evidence>
<dbReference type="Proteomes" id="UP000239899">
    <property type="component" value="Unassembled WGS sequence"/>
</dbReference>
<dbReference type="PROSITE" id="PS50082">
    <property type="entry name" value="WD_REPEATS_2"/>
    <property type="match status" value="5"/>
</dbReference>
<dbReference type="InterPro" id="IPR036322">
    <property type="entry name" value="WD40_repeat_dom_sf"/>
</dbReference>
<evidence type="ECO:0000256" key="5">
    <source>
        <dbReference type="ARBA" id="ARBA00038145"/>
    </source>
</evidence>
<feature type="repeat" description="WD" evidence="6">
    <location>
        <begin position="72"/>
        <end position="113"/>
    </location>
</feature>
<dbReference type="PRINTS" id="PR00320">
    <property type="entry name" value="GPROTEINBRPT"/>
</dbReference>
<sequence>MPPRPLGPAPPPDSLLPPNEHLPNKEAACLRGHEGPVLAVRFNTQGTYCLSCGKDRTVRLWNPHRGIPIKTYTGHGYDVRDAAVVADNSKFASCGGDRQVFLWDVATANIIRKFRGHDAYINTLCFSPGSCDVLVSGGYDQAVKVWDCRSRSIDAIQVMRNARDSITSVAVTERAEILAGSVDGAVRRFDVRMGRLFTDELHHPVTCVKVSRDTNCVLAACMDGTIRLLDRVEGDLLAEYTGHKHTSFKMDCCFSPSDAYVAGSSEDGRVFYWELVEAQQVESFQAHADVVCSMAMHPRGECLLTSSVDGTIKVWV</sequence>
<dbReference type="Pfam" id="PF00400">
    <property type="entry name" value="WD40"/>
    <property type="match status" value="6"/>
</dbReference>
<evidence type="ECO:0000256" key="6">
    <source>
        <dbReference type="PROSITE-ProRule" id="PRU00221"/>
    </source>
</evidence>
<keyword evidence="3 6" id="KW-0853">WD repeat</keyword>
<evidence type="ECO:0000256" key="3">
    <source>
        <dbReference type="ARBA" id="ARBA00022574"/>
    </source>
</evidence>
<dbReference type="SUPFAM" id="SSF50978">
    <property type="entry name" value="WD40 repeat-like"/>
    <property type="match status" value="1"/>
</dbReference>
<dbReference type="CDD" id="cd00200">
    <property type="entry name" value="WD40"/>
    <property type="match status" value="1"/>
</dbReference>
<feature type="region of interest" description="Disordered" evidence="7">
    <location>
        <begin position="1"/>
        <end position="22"/>
    </location>
</feature>
<comment type="subcellular location">
    <subcellularLocation>
        <location evidence="1">Cytoplasm</location>
    </subcellularLocation>
</comment>
<dbReference type="EMBL" id="LHPG02000002">
    <property type="protein sequence ID" value="PRW60195.1"/>
    <property type="molecule type" value="Genomic_DNA"/>
</dbReference>
<dbReference type="STRING" id="3076.A0A2P6U1L2"/>
<dbReference type="InterPro" id="IPR020472">
    <property type="entry name" value="WD40_PAC1"/>
</dbReference>
<dbReference type="GO" id="GO:0071013">
    <property type="term" value="C:catalytic step 2 spliceosome"/>
    <property type="evidence" value="ECO:0007669"/>
    <property type="project" value="TreeGrafter"/>
</dbReference>
<protein>
    <submittedName>
        <fullName evidence="8">WD repeat domain-containing 83</fullName>
    </submittedName>
</protein>
<evidence type="ECO:0000313" key="9">
    <source>
        <dbReference type="Proteomes" id="UP000239899"/>
    </source>
</evidence>
<feature type="repeat" description="WD" evidence="6">
    <location>
        <begin position="114"/>
        <end position="147"/>
    </location>
</feature>
<organism evidence="8 9">
    <name type="scientific">Chlorella sorokiniana</name>
    <name type="common">Freshwater green alga</name>
    <dbReference type="NCBI Taxonomy" id="3076"/>
    <lineage>
        <taxon>Eukaryota</taxon>
        <taxon>Viridiplantae</taxon>
        <taxon>Chlorophyta</taxon>
        <taxon>core chlorophytes</taxon>
        <taxon>Trebouxiophyceae</taxon>
        <taxon>Chlorellales</taxon>
        <taxon>Chlorellaceae</taxon>
        <taxon>Chlorella clade</taxon>
        <taxon>Chlorella</taxon>
    </lineage>
</organism>
<keyword evidence="2" id="KW-0963">Cytoplasm</keyword>
<dbReference type="PANTHER" id="PTHR22842">
    <property type="entry name" value="WD40 REPEAT PROTEIN"/>
    <property type="match status" value="1"/>
</dbReference>